<evidence type="ECO:0000313" key="2">
    <source>
        <dbReference type="Proteomes" id="UP001054945"/>
    </source>
</evidence>
<accession>A0AAV4UKD1</accession>
<comment type="caution">
    <text evidence="1">The sequence shown here is derived from an EMBL/GenBank/DDBJ whole genome shotgun (WGS) entry which is preliminary data.</text>
</comment>
<evidence type="ECO:0000313" key="1">
    <source>
        <dbReference type="EMBL" id="GIY58169.1"/>
    </source>
</evidence>
<proteinExistence type="predicted"/>
<organism evidence="1 2">
    <name type="scientific">Caerostris extrusa</name>
    <name type="common">Bark spider</name>
    <name type="synonym">Caerostris bankana</name>
    <dbReference type="NCBI Taxonomy" id="172846"/>
    <lineage>
        <taxon>Eukaryota</taxon>
        <taxon>Metazoa</taxon>
        <taxon>Ecdysozoa</taxon>
        <taxon>Arthropoda</taxon>
        <taxon>Chelicerata</taxon>
        <taxon>Arachnida</taxon>
        <taxon>Araneae</taxon>
        <taxon>Araneomorphae</taxon>
        <taxon>Entelegynae</taxon>
        <taxon>Araneoidea</taxon>
        <taxon>Araneidae</taxon>
        <taxon>Caerostris</taxon>
    </lineage>
</organism>
<dbReference type="EMBL" id="BPLR01013025">
    <property type="protein sequence ID" value="GIY58169.1"/>
    <property type="molecule type" value="Genomic_DNA"/>
</dbReference>
<gene>
    <name evidence="1" type="ORF">CEXT_450611</name>
</gene>
<sequence length="122" mass="14206">MQNSIYPIPTPPPPSYHTHSPYPFQDCSKNKLTFTARTITAKKQGVEGSGLSDDLEFWRWFYAENWQVTHKSFCSPPSPLLFPPPFRRFSLRALIRIPLIRTFYCGGEWVVRWGMLEIQLSV</sequence>
<protein>
    <submittedName>
        <fullName evidence="1">Uncharacterized protein</fullName>
    </submittedName>
</protein>
<reference evidence="1 2" key="1">
    <citation type="submission" date="2021-06" db="EMBL/GenBank/DDBJ databases">
        <title>Caerostris extrusa draft genome.</title>
        <authorList>
            <person name="Kono N."/>
            <person name="Arakawa K."/>
        </authorList>
    </citation>
    <scope>NUCLEOTIDE SEQUENCE [LARGE SCALE GENOMIC DNA]</scope>
</reference>
<keyword evidence="2" id="KW-1185">Reference proteome</keyword>
<dbReference type="AlphaFoldDB" id="A0AAV4UKD1"/>
<name>A0AAV4UKD1_CAEEX</name>
<dbReference type="Proteomes" id="UP001054945">
    <property type="component" value="Unassembled WGS sequence"/>
</dbReference>